<feature type="transmembrane region" description="Helical" evidence="5">
    <location>
        <begin position="167"/>
        <end position="190"/>
    </location>
</feature>
<feature type="transmembrane region" description="Helical" evidence="5">
    <location>
        <begin position="95"/>
        <end position="120"/>
    </location>
</feature>
<organism evidence="7 8">
    <name type="scientific">Ruminococcus bovis</name>
    <dbReference type="NCBI Taxonomy" id="2564099"/>
    <lineage>
        <taxon>Bacteria</taxon>
        <taxon>Bacillati</taxon>
        <taxon>Bacillota</taxon>
        <taxon>Clostridia</taxon>
        <taxon>Eubacteriales</taxon>
        <taxon>Oscillospiraceae</taxon>
        <taxon>Ruminococcus</taxon>
    </lineage>
</organism>
<protein>
    <submittedName>
        <fullName evidence="7">Amino acid permease</fullName>
    </submittedName>
</protein>
<evidence type="ECO:0000256" key="4">
    <source>
        <dbReference type="ARBA" id="ARBA00023136"/>
    </source>
</evidence>
<feature type="transmembrane region" description="Helical" evidence="5">
    <location>
        <begin position="210"/>
        <end position="227"/>
    </location>
</feature>
<dbReference type="Pfam" id="PF00324">
    <property type="entry name" value="AA_permease"/>
    <property type="match status" value="1"/>
</dbReference>
<feature type="transmembrane region" description="Helical" evidence="5">
    <location>
        <begin position="303"/>
        <end position="328"/>
    </location>
</feature>
<dbReference type="InterPro" id="IPR004841">
    <property type="entry name" value="AA-permease/SLC12A_dom"/>
</dbReference>
<dbReference type="KEGG" id="ruj:E5Z56_10340"/>
<feature type="transmembrane region" description="Helical" evidence="5">
    <location>
        <begin position="445"/>
        <end position="462"/>
    </location>
</feature>
<feature type="transmembrane region" description="Helical" evidence="5">
    <location>
        <begin position="15"/>
        <end position="35"/>
    </location>
</feature>
<evidence type="ECO:0000256" key="1">
    <source>
        <dbReference type="ARBA" id="ARBA00004141"/>
    </source>
</evidence>
<feature type="transmembrane region" description="Helical" evidence="5">
    <location>
        <begin position="140"/>
        <end position="160"/>
    </location>
</feature>
<dbReference type="PANTHER" id="PTHR42770:SF7">
    <property type="entry name" value="MEMBRANE PROTEIN"/>
    <property type="match status" value="1"/>
</dbReference>
<evidence type="ECO:0000313" key="8">
    <source>
        <dbReference type="Proteomes" id="UP000301475"/>
    </source>
</evidence>
<dbReference type="Gene3D" id="3.40.50.300">
    <property type="entry name" value="P-loop containing nucleotide triphosphate hydrolases"/>
    <property type="match status" value="1"/>
</dbReference>
<keyword evidence="4 5" id="KW-0472">Membrane</keyword>
<dbReference type="AlphaFoldDB" id="A0A4P8XXF0"/>
<dbReference type="Pfam" id="PF13189">
    <property type="entry name" value="Cytidylate_kin2"/>
    <property type="match status" value="1"/>
</dbReference>
<name>A0A4P8XXF0_9FIRM</name>
<dbReference type="GO" id="GO:0016020">
    <property type="term" value="C:membrane"/>
    <property type="evidence" value="ECO:0007669"/>
    <property type="project" value="UniProtKB-SubCell"/>
</dbReference>
<evidence type="ECO:0000313" key="7">
    <source>
        <dbReference type="EMBL" id="QCT07727.1"/>
    </source>
</evidence>
<dbReference type="InterPro" id="IPR050367">
    <property type="entry name" value="APC_superfamily"/>
</dbReference>
<proteinExistence type="predicted"/>
<dbReference type="EMBL" id="CP039381">
    <property type="protein sequence ID" value="QCT07727.1"/>
    <property type="molecule type" value="Genomic_DNA"/>
</dbReference>
<reference evidence="7 8" key="1">
    <citation type="submission" date="2019-04" db="EMBL/GenBank/DDBJ databases">
        <authorList>
            <person name="Embree M."/>
            <person name="Gaffney J.R."/>
        </authorList>
    </citation>
    <scope>NUCLEOTIDE SEQUENCE [LARGE SCALE GENOMIC DNA]</scope>
    <source>
        <strain evidence="7 8">JE7A12</strain>
    </source>
</reference>
<dbReference type="PANTHER" id="PTHR42770">
    <property type="entry name" value="AMINO ACID TRANSPORTER-RELATED"/>
    <property type="match status" value="1"/>
</dbReference>
<dbReference type="GO" id="GO:0055085">
    <property type="term" value="P:transmembrane transport"/>
    <property type="evidence" value="ECO:0007669"/>
    <property type="project" value="InterPro"/>
</dbReference>
<keyword evidence="3 5" id="KW-1133">Transmembrane helix</keyword>
<comment type="subcellular location">
    <subcellularLocation>
        <location evidence="1">Membrane</location>
        <topology evidence="1">Multi-pass membrane protein</topology>
    </subcellularLocation>
</comment>
<feature type="transmembrane region" description="Helical" evidence="5">
    <location>
        <begin position="247"/>
        <end position="271"/>
    </location>
</feature>
<dbReference type="Gene3D" id="1.20.1740.10">
    <property type="entry name" value="Amino acid/polyamine transporter I"/>
    <property type="match status" value="1"/>
</dbReference>
<dbReference type="OrthoDB" id="1806975at2"/>
<feature type="transmembrane region" description="Helical" evidence="5">
    <location>
        <begin position="373"/>
        <end position="396"/>
    </location>
</feature>
<feature type="domain" description="Amino acid permease/ SLC12A" evidence="6">
    <location>
        <begin position="20"/>
        <end position="464"/>
    </location>
</feature>
<feature type="transmembrane region" description="Helical" evidence="5">
    <location>
        <begin position="349"/>
        <end position="367"/>
    </location>
</feature>
<feature type="transmembrane region" description="Helical" evidence="5">
    <location>
        <begin position="41"/>
        <end position="66"/>
    </location>
</feature>
<dbReference type="Proteomes" id="UP000301475">
    <property type="component" value="Chromosome"/>
</dbReference>
<dbReference type="InterPro" id="IPR027417">
    <property type="entry name" value="P-loop_NTPase"/>
</dbReference>
<keyword evidence="2 5" id="KW-0812">Transmembrane</keyword>
<evidence type="ECO:0000256" key="2">
    <source>
        <dbReference type="ARBA" id="ARBA00022692"/>
    </source>
</evidence>
<evidence type="ECO:0000256" key="3">
    <source>
        <dbReference type="ARBA" id="ARBA00022989"/>
    </source>
</evidence>
<evidence type="ECO:0000259" key="6">
    <source>
        <dbReference type="Pfam" id="PF00324"/>
    </source>
</evidence>
<accession>A0A4P8XXF0</accession>
<evidence type="ECO:0000256" key="5">
    <source>
        <dbReference type="SAM" id="Phobius"/>
    </source>
</evidence>
<keyword evidence="8" id="KW-1185">Reference proteome</keyword>
<sequence length="705" mass="77365">MGGFIMEQKSKFDKVMGAWDILVIAFGAMIGWGWVINSGDWITTAGFMGSMIAMLIGGLMVFFVGLTYAELTSAMPQCGGEHVFSYRAMGPTGSFVCTWMIILGYVATAAFEATALPTVITYLFPDFNQVYLYTIAGKDIYLTTVLLGVGFAVLITFINIRGAKAAAILQTVLTAIISIAGILLVVGSAVNGDSSNITGQMWESGSGSTLGSVFKVACMTPFLFIGFDVIPQAAEEINVPYKKIGKIMLLSIVLAVAWYLLIIFAVCYIMPQSAIAQEMSSQNGLVSAKAIEIAFRSPLMGKVLIIGGLCGIITSWNSFLMGGSRALYSMGESLMIPKKFGELGKHKTPTAAIILCGIACVAAPFFGRGVLVWLVDAASFGCVIAYMFVSISFCILRKKKPEMARPYKVKAGKFVGFMAVLMAGFMVLLYIVPASFSAALVWQEWIVVGIWLALGVFFYFYSKKKYGTEFGRDIFIVEDGGKSEEQEVTVLPNAKYPNRHFVITVGCEYGSGGPQIAKMVADKLGIEYYNRDLVDKVVAQIGVDKGLVEEADTKKGVRYAFDTSYGVRYANLSNRVIDAQFQAINNFANKSSCVIVGRSSDYILRNRNDVLNVFIYAPQEDEIAEVMKEKGLKNMHKAKEEWESVDKAQHARHEYITGKKRGDRHTRSMLIDSSILGWDETADVIIDMIDRKFQQEDAMQLKKEA</sequence>
<feature type="transmembrane region" description="Helical" evidence="5">
    <location>
        <begin position="417"/>
        <end position="439"/>
    </location>
</feature>
<gene>
    <name evidence="7" type="ORF">E5Z56_10340</name>
</gene>